<sequence>MGKMDQVVHTPPPPLKYPIDRPSSPMTCLHTSPLRYLLEHLVNANNALLGWHAGLTARSLMSALQKQPLYYWVFDGPAPQTIHEYIDPVDMGSLYHSIYGAKFADLLH</sequence>
<accession>A0ABM9GNM7</accession>
<gene>
    <name evidence="1" type="ORF">PSECIP111951_04130</name>
</gene>
<evidence type="ECO:0000313" key="1">
    <source>
        <dbReference type="EMBL" id="CAH9068385.1"/>
    </source>
</evidence>
<dbReference type="Proteomes" id="UP001152485">
    <property type="component" value="Unassembled WGS sequence"/>
</dbReference>
<comment type="caution">
    <text evidence="1">The sequence shown here is derived from an EMBL/GenBank/DDBJ whole genome shotgun (WGS) entry which is preliminary data.</text>
</comment>
<protein>
    <submittedName>
        <fullName evidence="1">Uncharacterized protein</fullName>
    </submittedName>
</protein>
<name>A0ABM9GNM7_9GAMM</name>
<reference evidence="1 2" key="1">
    <citation type="submission" date="2022-07" db="EMBL/GenBank/DDBJ databases">
        <authorList>
            <person name="Criscuolo A."/>
        </authorList>
    </citation>
    <scope>NUCLEOTIDE SEQUENCE [LARGE SCALE GENOMIC DNA]</scope>
    <source>
        <strain evidence="2">CIP 111951</strain>
    </source>
</reference>
<organism evidence="1 2">
    <name type="scientific">Pseudoalteromonas holothuriae</name>
    <dbReference type="NCBI Taxonomy" id="2963714"/>
    <lineage>
        <taxon>Bacteria</taxon>
        <taxon>Pseudomonadati</taxon>
        <taxon>Pseudomonadota</taxon>
        <taxon>Gammaproteobacteria</taxon>
        <taxon>Alteromonadales</taxon>
        <taxon>Pseudoalteromonadaceae</taxon>
        <taxon>Pseudoalteromonas</taxon>
    </lineage>
</organism>
<proteinExistence type="predicted"/>
<dbReference type="EMBL" id="CAMAPD010000037">
    <property type="protein sequence ID" value="CAH9068385.1"/>
    <property type="molecule type" value="Genomic_DNA"/>
</dbReference>
<evidence type="ECO:0000313" key="2">
    <source>
        <dbReference type="Proteomes" id="UP001152485"/>
    </source>
</evidence>